<dbReference type="EMBL" id="JAWWNJ010000022">
    <property type="protein sequence ID" value="KAK7033717.1"/>
    <property type="molecule type" value="Genomic_DNA"/>
</dbReference>
<evidence type="ECO:0000313" key="2">
    <source>
        <dbReference type="EMBL" id="KAK7033717.1"/>
    </source>
</evidence>
<proteinExistence type="predicted"/>
<dbReference type="Proteomes" id="UP001362999">
    <property type="component" value="Unassembled WGS sequence"/>
</dbReference>
<reference evidence="2 3" key="1">
    <citation type="journal article" date="2024" name="J Genomics">
        <title>Draft genome sequencing and assembly of Favolaschia claudopus CIRM-BRFM 2984 isolated from oak limbs.</title>
        <authorList>
            <person name="Navarro D."/>
            <person name="Drula E."/>
            <person name="Chaduli D."/>
            <person name="Cazenave R."/>
            <person name="Ahrendt S."/>
            <person name="Wang J."/>
            <person name="Lipzen A."/>
            <person name="Daum C."/>
            <person name="Barry K."/>
            <person name="Grigoriev I.V."/>
            <person name="Favel A."/>
            <person name="Rosso M.N."/>
            <person name="Martin F."/>
        </authorList>
    </citation>
    <scope>NUCLEOTIDE SEQUENCE [LARGE SCALE GENOMIC DNA]</scope>
    <source>
        <strain evidence="2 3">CIRM-BRFM 2984</strain>
    </source>
</reference>
<evidence type="ECO:0000256" key="1">
    <source>
        <dbReference type="SAM" id="Phobius"/>
    </source>
</evidence>
<protein>
    <submittedName>
        <fullName evidence="2">Uncharacterized protein</fullName>
    </submittedName>
</protein>
<name>A0AAW0C6B1_9AGAR</name>
<keyword evidence="1" id="KW-0812">Transmembrane</keyword>
<accession>A0AAW0C6B1</accession>
<organism evidence="2 3">
    <name type="scientific">Favolaschia claudopus</name>
    <dbReference type="NCBI Taxonomy" id="2862362"/>
    <lineage>
        <taxon>Eukaryota</taxon>
        <taxon>Fungi</taxon>
        <taxon>Dikarya</taxon>
        <taxon>Basidiomycota</taxon>
        <taxon>Agaricomycotina</taxon>
        <taxon>Agaricomycetes</taxon>
        <taxon>Agaricomycetidae</taxon>
        <taxon>Agaricales</taxon>
        <taxon>Marasmiineae</taxon>
        <taxon>Mycenaceae</taxon>
        <taxon>Favolaschia</taxon>
    </lineage>
</organism>
<comment type="caution">
    <text evidence="2">The sequence shown here is derived from an EMBL/GenBank/DDBJ whole genome shotgun (WGS) entry which is preliminary data.</text>
</comment>
<feature type="transmembrane region" description="Helical" evidence="1">
    <location>
        <begin position="35"/>
        <end position="51"/>
    </location>
</feature>
<gene>
    <name evidence="2" type="ORF">R3P38DRAFT_2772534</name>
</gene>
<keyword evidence="1" id="KW-0472">Membrane</keyword>
<dbReference type="AlphaFoldDB" id="A0AAW0C6B1"/>
<sequence length="137" mass="15287">MASYERFSIYYALTASVLETGDTRKFQQTSKLPTYWAPFLLPACLAVFFFARDPIMLSYFSTGGPLKTLVAQQSPKYNASLQSVSHGKLLDRSRQAGSLGLESIHETQSNINMRHDKIGALYLSIGQPTPMNLEPSY</sequence>
<keyword evidence="1" id="KW-1133">Transmembrane helix</keyword>
<evidence type="ECO:0000313" key="3">
    <source>
        <dbReference type="Proteomes" id="UP001362999"/>
    </source>
</evidence>
<keyword evidence="3" id="KW-1185">Reference proteome</keyword>